<dbReference type="OrthoDB" id="742916at2759"/>
<keyword evidence="3" id="KW-1185">Reference proteome</keyword>
<sequence>MVAVFNKELLSWYLISLKLKEIFDAGMSMLQESPTPYRKLNFLEQDKLHRAHQEEVAGSWAKLCIYRIPKSLCEADKKAYIPQMVSLGLFHNGKKHLKEMDTHKWQSLYQVLRRTKHDIKHYFKSTKELEEKARACYGGPITLSSYQFVEVLVLDGCFMLELFRGASGGFKELGYSNNDLVFAMCGIMYFIQHDMIMLENQISLFILDHLLSLQIELRDAGIKFKKRKTDRFWDIKFENGVLHIPWLIIHDGTKSLLLNLIAFVQCHLDCTNCIASYVILMDNLIISPEDVGHLHYCGIIEYWLGSNNEVPVLFDRLCQEVVFDINNSYPSHLLAEVNLYYNQRWNAWRTTLMRNYFNNPWTIISFFAAVLLLLLTFTQSFYGVYGYYYNPRG</sequence>
<dbReference type="Proteomes" id="UP000541444">
    <property type="component" value="Unassembled WGS sequence"/>
</dbReference>
<accession>A0A7J7M9I1</accession>
<name>A0A7J7M9I1_9MAGN</name>
<dbReference type="EMBL" id="JACGCM010001690">
    <property type="protein sequence ID" value="KAF6151546.1"/>
    <property type="molecule type" value="Genomic_DNA"/>
</dbReference>
<dbReference type="Pfam" id="PF03140">
    <property type="entry name" value="DUF247"/>
    <property type="match status" value="2"/>
</dbReference>
<protein>
    <submittedName>
        <fullName evidence="2">Uncharacterized protein</fullName>
    </submittedName>
</protein>
<keyword evidence="1" id="KW-0812">Transmembrane</keyword>
<dbReference type="AlphaFoldDB" id="A0A7J7M9I1"/>
<comment type="caution">
    <text evidence="2">The sequence shown here is derived from an EMBL/GenBank/DDBJ whole genome shotgun (WGS) entry which is preliminary data.</text>
</comment>
<reference evidence="2 3" key="1">
    <citation type="journal article" date="2020" name="IScience">
        <title>Genome Sequencing of the Endangered Kingdonia uniflora (Circaeasteraceae, Ranunculales) Reveals Potential Mechanisms of Evolutionary Specialization.</title>
        <authorList>
            <person name="Sun Y."/>
            <person name="Deng T."/>
            <person name="Zhang A."/>
            <person name="Moore M.J."/>
            <person name="Landis J.B."/>
            <person name="Lin N."/>
            <person name="Zhang H."/>
            <person name="Zhang X."/>
            <person name="Huang J."/>
            <person name="Zhang X."/>
            <person name="Sun H."/>
            <person name="Wang H."/>
        </authorList>
    </citation>
    <scope>NUCLEOTIDE SEQUENCE [LARGE SCALE GENOMIC DNA]</scope>
    <source>
        <strain evidence="2">TB1705</strain>
        <tissue evidence="2">Leaf</tissue>
    </source>
</reference>
<gene>
    <name evidence="2" type="ORF">GIB67_016358</name>
</gene>
<dbReference type="PANTHER" id="PTHR31170:SF25">
    <property type="entry name" value="BNAA09G04570D PROTEIN"/>
    <property type="match status" value="1"/>
</dbReference>
<dbReference type="InterPro" id="IPR004158">
    <property type="entry name" value="DUF247_pln"/>
</dbReference>
<evidence type="ECO:0000313" key="3">
    <source>
        <dbReference type="Proteomes" id="UP000541444"/>
    </source>
</evidence>
<keyword evidence="1" id="KW-1133">Transmembrane helix</keyword>
<dbReference type="PANTHER" id="PTHR31170">
    <property type="entry name" value="BNAC04G53230D PROTEIN"/>
    <property type="match status" value="1"/>
</dbReference>
<proteinExistence type="predicted"/>
<evidence type="ECO:0000256" key="1">
    <source>
        <dbReference type="SAM" id="Phobius"/>
    </source>
</evidence>
<organism evidence="2 3">
    <name type="scientific">Kingdonia uniflora</name>
    <dbReference type="NCBI Taxonomy" id="39325"/>
    <lineage>
        <taxon>Eukaryota</taxon>
        <taxon>Viridiplantae</taxon>
        <taxon>Streptophyta</taxon>
        <taxon>Embryophyta</taxon>
        <taxon>Tracheophyta</taxon>
        <taxon>Spermatophyta</taxon>
        <taxon>Magnoliopsida</taxon>
        <taxon>Ranunculales</taxon>
        <taxon>Circaeasteraceae</taxon>
        <taxon>Kingdonia</taxon>
    </lineage>
</organism>
<keyword evidence="1" id="KW-0472">Membrane</keyword>
<feature type="transmembrane region" description="Helical" evidence="1">
    <location>
        <begin position="361"/>
        <end position="388"/>
    </location>
</feature>
<evidence type="ECO:0000313" key="2">
    <source>
        <dbReference type="EMBL" id="KAF6151546.1"/>
    </source>
</evidence>